<dbReference type="InterPro" id="IPR037962">
    <property type="entry name" value="Neuralized"/>
</dbReference>
<reference evidence="2" key="1">
    <citation type="submission" date="2013-04" db="EMBL/GenBank/DDBJ databases">
        <authorList>
            <person name="Qu J."/>
            <person name="Murali S.C."/>
            <person name="Bandaranaike D."/>
            <person name="Bellair M."/>
            <person name="Blankenburg K."/>
            <person name="Chao H."/>
            <person name="Dinh H."/>
            <person name="Doddapaneni H."/>
            <person name="Downs B."/>
            <person name="Dugan-Rocha S."/>
            <person name="Elkadiri S."/>
            <person name="Gnanaolivu R.D."/>
            <person name="Hernandez B."/>
            <person name="Javaid M."/>
            <person name="Jayaseelan J.C."/>
            <person name="Lee S."/>
            <person name="Li M."/>
            <person name="Ming W."/>
            <person name="Munidasa M."/>
            <person name="Muniz J."/>
            <person name="Nguyen L."/>
            <person name="Ongeri F."/>
            <person name="Osuji N."/>
            <person name="Pu L.-L."/>
            <person name="Puazo M."/>
            <person name="Qu C."/>
            <person name="Quiroz J."/>
            <person name="Raj R."/>
            <person name="Weissenberger G."/>
            <person name="Xin Y."/>
            <person name="Zou X."/>
            <person name="Han Y."/>
            <person name="Richards S."/>
            <person name="Worley K."/>
            <person name="Muzny D."/>
            <person name="Gibbs R."/>
        </authorList>
    </citation>
    <scope>NUCLEOTIDE SEQUENCE</scope>
    <source>
        <strain evidence="2">Sampled in the wild</strain>
    </source>
</reference>
<dbReference type="AlphaFoldDB" id="A0A8K0K805"/>
<name>A0A8K0K805_LADFU</name>
<keyword evidence="3" id="KW-1185">Reference proteome</keyword>
<proteinExistence type="predicted"/>
<evidence type="ECO:0000313" key="3">
    <source>
        <dbReference type="Proteomes" id="UP000792457"/>
    </source>
</evidence>
<feature type="domain" description="NHR" evidence="1">
    <location>
        <begin position="51"/>
        <end position="212"/>
    </location>
</feature>
<dbReference type="Pfam" id="PF07177">
    <property type="entry name" value="Neuralized"/>
    <property type="match status" value="1"/>
</dbReference>
<dbReference type="PROSITE" id="PS51065">
    <property type="entry name" value="NHR"/>
    <property type="match status" value="1"/>
</dbReference>
<sequence length="212" mass="23454">MTKFSASQNTTVKPRSIDVDLIRAVAECPENFFFNVQGIIKDNAEAVSKNSLFFHYKCSSNAAVTNNDRTLQKIKLDEHGSALTTRPLLNNEIFTVRIDKLGTKYSYGIGIGLTTHAPGTFEIPNHMDVLKTGKWMFYIKALYYNSSSVTYGYDLNNVKVGQRVGVMRSKSGTIHLFVDGIDQGPAMSNIPDNVYGALDLFGNLLKATIVDV</sequence>
<dbReference type="PANTHER" id="PTHR12429:SF14">
    <property type="entry name" value="NEURALIZED-LIKE PROTEIN 4"/>
    <property type="match status" value="1"/>
</dbReference>
<dbReference type="Proteomes" id="UP000792457">
    <property type="component" value="Unassembled WGS sequence"/>
</dbReference>
<dbReference type="Gene3D" id="2.60.120.920">
    <property type="match status" value="1"/>
</dbReference>
<organism evidence="2 3">
    <name type="scientific">Ladona fulva</name>
    <name type="common">Scarce chaser dragonfly</name>
    <name type="synonym">Libellula fulva</name>
    <dbReference type="NCBI Taxonomy" id="123851"/>
    <lineage>
        <taxon>Eukaryota</taxon>
        <taxon>Metazoa</taxon>
        <taxon>Ecdysozoa</taxon>
        <taxon>Arthropoda</taxon>
        <taxon>Hexapoda</taxon>
        <taxon>Insecta</taxon>
        <taxon>Pterygota</taxon>
        <taxon>Palaeoptera</taxon>
        <taxon>Odonata</taxon>
        <taxon>Epiprocta</taxon>
        <taxon>Anisoptera</taxon>
        <taxon>Libelluloidea</taxon>
        <taxon>Libellulidae</taxon>
        <taxon>Ladona</taxon>
    </lineage>
</organism>
<dbReference type="FunFam" id="2.60.120.920:FF:000001">
    <property type="entry name" value="neuralized-like protein 4 isoform X1"/>
    <property type="match status" value="1"/>
</dbReference>
<dbReference type="GO" id="GO:0061630">
    <property type="term" value="F:ubiquitin protein ligase activity"/>
    <property type="evidence" value="ECO:0007669"/>
    <property type="project" value="TreeGrafter"/>
</dbReference>
<dbReference type="InterPro" id="IPR006573">
    <property type="entry name" value="NHR_dom"/>
</dbReference>
<protein>
    <recommendedName>
        <fullName evidence="1">NHR domain-containing protein</fullName>
    </recommendedName>
</protein>
<reference evidence="2" key="2">
    <citation type="submission" date="2017-10" db="EMBL/GenBank/DDBJ databases">
        <title>Ladona fulva Genome sequencing and assembly.</title>
        <authorList>
            <person name="Murali S."/>
            <person name="Richards S."/>
            <person name="Bandaranaike D."/>
            <person name="Bellair M."/>
            <person name="Blankenburg K."/>
            <person name="Chao H."/>
            <person name="Dinh H."/>
            <person name="Doddapaneni H."/>
            <person name="Dugan-Rocha S."/>
            <person name="Elkadiri S."/>
            <person name="Gnanaolivu R."/>
            <person name="Hernandez B."/>
            <person name="Skinner E."/>
            <person name="Javaid M."/>
            <person name="Lee S."/>
            <person name="Li M."/>
            <person name="Ming W."/>
            <person name="Munidasa M."/>
            <person name="Muniz J."/>
            <person name="Nguyen L."/>
            <person name="Hughes D."/>
            <person name="Osuji N."/>
            <person name="Pu L.-L."/>
            <person name="Puazo M."/>
            <person name="Qu C."/>
            <person name="Quiroz J."/>
            <person name="Raj R."/>
            <person name="Weissenberger G."/>
            <person name="Xin Y."/>
            <person name="Zou X."/>
            <person name="Han Y."/>
            <person name="Worley K."/>
            <person name="Muzny D."/>
            <person name="Gibbs R."/>
        </authorList>
    </citation>
    <scope>NUCLEOTIDE SEQUENCE</scope>
    <source>
        <strain evidence="2">Sampled in the wild</strain>
    </source>
</reference>
<dbReference type="SMART" id="SM00588">
    <property type="entry name" value="NEUZ"/>
    <property type="match status" value="1"/>
</dbReference>
<evidence type="ECO:0000259" key="1">
    <source>
        <dbReference type="PROSITE" id="PS51065"/>
    </source>
</evidence>
<dbReference type="PANTHER" id="PTHR12429">
    <property type="entry name" value="NEURALIZED"/>
    <property type="match status" value="1"/>
</dbReference>
<evidence type="ECO:0000313" key="2">
    <source>
        <dbReference type="EMBL" id="KAG8230184.1"/>
    </source>
</evidence>
<comment type="caution">
    <text evidence="2">The sequence shown here is derived from an EMBL/GenBank/DDBJ whole genome shotgun (WGS) entry which is preliminary data.</text>
</comment>
<dbReference type="CDD" id="cd12887">
    <property type="entry name" value="SPRY_NHR_like"/>
    <property type="match status" value="1"/>
</dbReference>
<dbReference type="OrthoDB" id="49113at2759"/>
<dbReference type="InterPro" id="IPR043136">
    <property type="entry name" value="B30.2/SPRY_sf"/>
</dbReference>
<gene>
    <name evidence="2" type="ORF">J437_LFUL006116</name>
</gene>
<accession>A0A8K0K805</accession>
<dbReference type="EMBL" id="KZ308469">
    <property type="protein sequence ID" value="KAG8230184.1"/>
    <property type="molecule type" value="Genomic_DNA"/>
</dbReference>